<proteinExistence type="predicted"/>
<evidence type="ECO:0000256" key="1">
    <source>
        <dbReference type="SAM" id="MobiDB-lite"/>
    </source>
</evidence>
<protein>
    <recommendedName>
        <fullName evidence="3">Aminotransferase-like plant mobile domain-containing protein</fullName>
    </recommendedName>
</protein>
<dbReference type="EMBL" id="OIVN01006270">
    <property type="protein sequence ID" value="SPD29380.1"/>
    <property type="molecule type" value="Genomic_DNA"/>
</dbReference>
<feature type="compositionally biased region" description="Basic and acidic residues" evidence="1">
    <location>
        <begin position="219"/>
        <end position="229"/>
    </location>
</feature>
<feature type="compositionally biased region" description="Basic residues" evidence="1">
    <location>
        <begin position="169"/>
        <end position="186"/>
    </location>
</feature>
<feature type="region of interest" description="Disordered" evidence="1">
    <location>
        <begin position="169"/>
        <end position="242"/>
    </location>
</feature>
<evidence type="ECO:0000313" key="2">
    <source>
        <dbReference type="EMBL" id="SPD29380.1"/>
    </source>
</evidence>
<reference evidence="2" key="1">
    <citation type="submission" date="2018-02" db="EMBL/GenBank/DDBJ databases">
        <authorList>
            <person name="Cohen D.B."/>
            <person name="Kent A.D."/>
        </authorList>
    </citation>
    <scope>NUCLEOTIDE SEQUENCE</scope>
</reference>
<organism evidence="2">
    <name type="scientific">Fagus sylvatica</name>
    <name type="common">Beechnut</name>
    <dbReference type="NCBI Taxonomy" id="28930"/>
    <lineage>
        <taxon>Eukaryota</taxon>
        <taxon>Viridiplantae</taxon>
        <taxon>Streptophyta</taxon>
        <taxon>Embryophyta</taxon>
        <taxon>Tracheophyta</taxon>
        <taxon>Spermatophyta</taxon>
        <taxon>Magnoliopsida</taxon>
        <taxon>eudicotyledons</taxon>
        <taxon>Gunneridae</taxon>
        <taxon>Pentapetalae</taxon>
        <taxon>rosids</taxon>
        <taxon>fabids</taxon>
        <taxon>Fagales</taxon>
        <taxon>Fagaceae</taxon>
        <taxon>Fagus</taxon>
    </lineage>
</organism>
<sequence>MFIMSQGVNPLSSSLWAHVLQPRDFVVLQNKYSGFEVYGPHFLARQFGLLQSVPLPPIFTANVPWHKRSVFTNEEAEVIIVEGNSKITAAKMEPFRIVSDALPLFTSWWEALILSFNNPEILKLTIWEICPSCLAFEIFGDVESTSSEEDETVIARPLQTVLLSPKRSTRVKQRAATKTNKAKKQPIKTETPTRGKRKIILSTSESESEEKLKRRTKQQRTEEKEKRVLEEEEAQPIKKKTSSCAQVFTRRNKGIVIKDPSVEKDLASELAKANQVIASQRQEVTALSIKAH</sequence>
<gene>
    <name evidence="2" type="ORF">FSB_LOCUS57262</name>
</gene>
<name>A0A2N9IYN4_FAGSY</name>
<accession>A0A2N9IYN4</accession>
<evidence type="ECO:0008006" key="3">
    <source>
        <dbReference type="Google" id="ProtNLM"/>
    </source>
</evidence>
<dbReference type="AlphaFoldDB" id="A0A2N9IYN4"/>